<dbReference type="InterPro" id="IPR009075">
    <property type="entry name" value="AcylCo_DH/oxidase_C"/>
</dbReference>
<proteinExistence type="inferred from homology"/>
<dbReference type="PANTHER" id="PTHR43884:SF20">
    <property type="entry name" value="ACYL-COA DEHYDROGENASE FADE28"/>
    <property type="match status" value="1"/>
</dbReference>
<evidence type="ECO:0000256" key="4">
    <source>
        <dbReference type="ARBA" id="ARBA00022827"/>
    </source>
</evidence>
<evidence type="ECO:0000259" key="6">
    <source>
        <dbReference type="Pfam" id="PF00441"/>
    </source>
</evidence>
<evidence type="ECO:0000256" key="2">
    <source>
        <dbReference type="ARBA" id="ARBA00009347"/>
    </source>
</evidence>
<accession>A0ABQ2N7K2</accession>
<keyword evidence="9" id="KW-1185">Reference proteome</keyword>
<dbReference type="RefSeq" id="WP_188782642.1">
    <property type="nucleotide sequence ID" value="NZ_BMNI01000001.1"/>
</dbReference>
<evidence type="ECO:0000256" key="3">
    <source>
        <dbReference type="ARBA" id="ARBA00022630"/>
    </source>
</evidence>
<keyword evidence="5" id="KW-0560">Oxidoreductase</keyword>
<gene>
    <name evidence="8" type="ORF">GCM10011584_07910</name>
</gene>
<protein>
    <submittedName>
        <fullName evidence="8">Acyl-CoA dehydrogenase</fullName>
    </submittedName>
</protein>
<evidence type="ECO:0000256" key="5">
    <source>
        <dbReference type="ARBA" id="ARBA00023002"/>
    </source>
</evidence>
<dbReference type="EMBL" id="BMNI01000001">
    <property type="protein sequence ID" value="GGO86182.1"/>
    <property type="molecule type" value="Genomic_DNA"/>
</dbReference>
<evidence type="ECO:0000256" key="1">
    <source>
        <dbReference type="ARBA" id="ARBA00001974"/>
    </source>
</evidence>
<feature type="domain" description="Acyl-CoA dehydrogenase/oxidase C-terminal" evidence="6">
    <location>
        <begin position="219"/>
        <end position="315"/>
    </location>
</feature>
<comment type="caution">
    <text evidence="8">The sequence shown here is derived from an EMBL/GenBank/DDBJ whole genome shotgun (WGS) entry which is preliminary data.</text>
</comment>
<dbReference type="SUPFAM" id="SSF47203">
    <property type="entry name" value="Acyl-CoA dehydrogenase C-terminal domain-like"/>
    <property type="match status" value="1"/>
</dbReference>
<dbReference type="Pfam" id="PF02771">
    <property type="entry name" value="Acyl-CoA_dh_N"/>
    <property type="match status" value="1"/>
</dbReference>
<dbReference type="SUPFAM" id="SSF56645">
    <property type="entry name" value="Acyl-CoA dehydrogenase NM domain-like"/>
    <property type="match status" value="1"/>
</dbReference>
<evidence type="ECO:0000313" key="9">
    <source>
        <dbReference type="Proteomes" id="UP000655410"/>
    </source>
</evidence>
<comment type="cofactor">
    <cofactor evidence="1">
        <name>FAD</name>
        <dbReference type="ChEBI" id="CHEBI:57692"/>
    </cofactor>
</comment>
<dbReference type="Proteomes" id="UP000655410">
    <property type="component" value="Unassembled WGS sequence"/>
</dbReference>
<dbReference type="Pfam" id="PF00441">
    <property type="entry name" value="Acyl-CoA_dh_1"/>
    <property type="match status" value="1"/>
</dbReference>
<keyword evidence="4" id="KW-0274">FAD</keyword>
<dbReference type="InterPro" id="IPR013786">
    <property type="entry name" value="AcylCoA_DH/ox_N"/>
</dbReference>
<dbReference type="InterPro" id="IPR009100">
    <property type="entry name" value="AcylCoA_DH/oxidase_NM_dom_sf"/>
</dbReference>
<dbReference type="Gene3D" id="1.20.140.10">
    <property type="entry name" value="Butyryl-CoA Dehydrogenase, subunit A, domain 3"/>
    <property type="match status" value="1"/>
</dbReference>
<organism evidence="8 9">
    <name type="scientific">Nocardioides phosphati</name>
    <dbReference type="NCBI Taxonomy" id="1867775"/>
    <lineage>
        <taxon>Bacteria</taxon>
        <taxon>Bacillati</taxon>
        <taxon>Actinomycetota</taxon>
        <taxon>Actinomycetes</taxon>
        <taxon>Propionibacteriales</taxon>
        <taxon>Nocardioidaceae</taxon>
        <taxon>Nocardioides</taxon>
    </lineage>
</organism>
<dbReference type="PANTHER" id="PTHR43884">
    <property type="entry name" value="ACYL-COA DEHYDROGENASE"/>
    <property type="match status" value="1"/>
</dbReference>
<keyword evidence="3" id="KW-0285">Flavoprotein</keyword>
<dbReference type="Gene3D" id="1.10.540.10">
    <property type="entry name" value="Acyl-CoA dehydrogenase/oxidase, N-terminal domain"/>
    <property type="match status" value="1"/>
</dbReference>
<feature type="domain" description="Acyl-CoA dehydrogenase/oxidase N-terminal" evidence="7">
    <location>
        <begin position="20"/>
        <end position="101"/>
    </location>
</feature>
<sequence length="379" mass="38175">MDSARQLGAVDEEAHCPGLRELLATACAPSSVARLGAGDRSAVSSLWAGLAGLGLPSLLVPERLGGAGASAREAAAVLEELGRHLAPVPFLASAVVATRILLDAGHGLVGDLATGARRAALVVPWATAAEDAAAACLVSVGADGRLRGRVPGVAGSWDADILIVPVAGAEGVALHLVAATDAALVPRVTPDPSRLLADVHFAGVPAEPVMADAGATLRRALHMDAALRAAEQVGMATRCLDLAVEHLDSTLRDGSAGEEFGSVLRRLDDLHVEIESGRVLAAFAAAVVEAGERADLSVAVAGAHCGALVRRAAEEVQRSCRGADRGVDELARLLLGRAEADVGAAGARVLDGAARVRVAARALTAIGPPRAVHGLGIPG</sequence>
<evidence type="ECO:0000259" key="7">
    <source>
        <dbReference type="Pfam" id="PF02771"/>
    </source>
</evidence>
<dbReference type="InterPro" id="IPR037069">
    <property type="entry name" value="AcylCoA_DH/ox_N_sf"/>
</dbReference>
<comment type="similarity">
    <text evidence="2">Belongs to the acyl-CoA dehydrogenase family.</text>
</comment>
<name>A0ABQ2N7K2_9ACTN</name>
<reference evidence="9" key="1">
    <citation type="journal article" date="2019" name="Int. J. Syst. Evol. Microbiol.">
        <title>The Global Catalogue of Microorganisms (GCM) 10K type strain sequencing project: providing services to taxonomists for standard genome sequencing and annotation.</title>
        <authorList>
            <consortium name="The Broad Institute Genomics Platform"/>
            <consortium name="The Broad Institute Genome Sequencing Center for Infectious Disease"/>
            <person name="Wu L."/>
            <person name="Ma J."/>
        </authorList>
    </citation>
    <scope>NUCLEOTIDE SEQUENCE [LARGE SCALE GENOMIC DNA]</scope>
    <source>
        <strain evidence="9">CGMCC 4.7371</strain>
    </source>
</reference>
<evidence type="ECO:0000313" key="8">
    <source>
        <dbReference type="EMBL" id="GGO86182.1"/>
    </source>
</evidence>
<dbReference type="InterPro" id="IPR036250">
    <property type="entry name" value="AcylCo_DH-like_C"/>
</dbReference>